<reference evidence="1 2" key="1">
    <citation type="submission" date="2020-08" db="EMBL/GenBank/DDBJ databases">
        <title>Sequencing the genomes of 1000 actinobacteria strains.</title>
        <authorList>
            <person name="Klenk H.-P."/>
        </authorList>
    </citation>
    <scope>NUCLEOTIDE SEQUENCE [LARGE SCALE GENOMIC DNA]</scope>
    <source>
        <strain evidence="1 2">DSM 44593</strain>
    </source>
</reference>
<name>A0A841ECJ1_9ACTN</name>
<dbReference type="Proteomes" id="UP000578077">
    <property type="component" value="Unassembled WGS sequence"/>
</dbReference>
<dbReference type="RefSeq" id="WP_184638587.1">
    <property type="nucleotide sequence ID" value="NZ_BAABKT010000035.1"/>
</dbReference>
<organism evidence="1 2">
    <name type="scientific">Streptomonospora salina</name>
    <dbReference type="NCBI Taxonomy" id="104205"/>
    <lineage>
        <taxon>Bacteria</taxon>
        <taxon>Bacillati</taxon>
        <taxon>Actinomycetota</taxon>
        <taxon>Actinomycetes</taxon>
        <taxon>Streptosporangiales</taxon>
        <taxon>Nocardiopsidaceae</taxon>
        <taxon>Streptomonospora</taxon>
    </lineage>
</organism>
<proteinExistence type="predicted"/>
<gene>
    <name evidence="1" type="ORF">HNR25_004616</name>
</gene>
<evidence type="ECO:0000313" key="2">
    <source>
        <dbReference type="Proteomes" id="UP000578077"/>
    </source>
</evidence>
<sequence length="166" mass="17154">MPTRHPFAAIAGLFREMRHASNRGRLAGDLARVTLTPASAPPVVVPIRLAVGRGATYEVAAAYVPAGAGSREVRATIADALSTLAAELNASAFADTETTADAPCIHCPDGHTPPTGGTEPWHAYVSPARDGDGQPTQIIVMRSAGAHVAESDAEWVRGLLRAGGAR</sequence>
<keyword evidence="2" id="KW-1185">Reference proteome</keyword>
<dbReference type="AlphaFoldDB" id="A0A841ECJ1"/>
<comment type="caution">
    <text evidence="1">The sequence shown here is derived from an EMBL/GenBank/DDBJ whole genome shotgun (WGS) entry which is preliminary data.</text>
</comment>
<evidence type="ECO:0000313" key="1">
    <source>
        <dbReference type="EMBL" id="MBB6000865.1"/>
    </source>
</evidence>
<accession>A0A841ECJ1</accession>
<dbReference type="EMBL" id="JACHLY010000001">
    <property type="protein sequence ID" value="MBB6000865.1"/>
    <property type="molecule type" value="Genomic_DNA"/>
</dbReference>
<protein>
    <submittedName>
        <fullName evidence="1">Uncharacterized protein</fullName>
    </submittedName>
</protein>